<accession>A0ABS9QLS0</accession>
<dbReference type="InterPro" id="IPR027469">
    <property type="entry name" value="Cation_efflux_TMD_sf"/>
</dbReference>
<evidence type="ECO:0000259" key="7">
    <source>
        <dbReference type="Pfam" id="PF01545"/>
    </source>
</evidence>
<feature type="domain" description="Cation efflux protein transmembrane" evidence="7">
    <location>
        <begin position="10"/>
        <end position="216"/>
    </location>
</feature>
<dbReference type="Gene3D" id="1.20.1510.10">
    <property type="entry name" value="Cation efflux protein transmembrane domain"/>
    <property type="match status" value="1"/>
</dbReference>
<keyword evidence="4 6" id="KW-1133">Transmembrane helix</keyword>
<dbReference type="RefSeq" id="WP_239369274.1">
    <property type="nucleotide sequence ID" value="NZ_JAKREW010000029.1"/>
</dbReference>
<feature type="transmembrane region" description="Helical" evidence="6">
    <location>
        <begin position="165"/>
        <end position="184"/>
    </location>
</feature>
<dbReference type="InterPro" id="IPR058533">
    <property type="entry name" value="Cation_efflux_TM"/>
</dbReference>
<keyword evidence="3 6" id="KW-0812">Transmembrane</keyword>
<evidence type="ECO:0000256" key="1">
    <source>
        <dbReference type="ARBA" id="ARBA00004141"/>
    </source>
</evidence>
<evidence type="ECO:0000256" key="2">
    <source>
        <dbReference type="ARBA" id="ARBA00022448"/>
    </source>
</evidence>
<dbReference type="EMBL" id="JAKREW010000029">
    <property type="protein sequence ID" value="MCG7507778.1"/>
    <property type="molecule type" value="Genomic_DNA"/>
</dbReference>
<organism evidence="8 9">
    <name type="scientific">Mesorhizobium retamae</name>
    <dbReference type="NCBI Taxonomy" id="2912854"/>
    <lineage>
        <taxon>Bacteria</taxon>
        <taxon>Pseudomonadati</taxon>
        <taxon>Pseudomonadota</taxon>
        <taxon>Alphaproteobacteria</taxon>
        <taxon>Hyphomicrobiales</taxon>
        <taxon>Phyllobacteriaceae</taxon>
        <taxon>Mesorhizobium</taxon>
    </lineage>
</organism>
<evidence type="ECO:0000313" key="9">
    <source>
        <dbReference type="Proteomes" id="UP001201701"/>
    </source>
</evidence>
<evidence type="ECO:0000256" key="5">
    <source>
        <dbReference type="ARBA" id="ARBA00023136"/>
    </source>
</evidence>
<dbReference type="SUPFAM" id="SSF161111">
    <property type="entry name" value="Cation efflux protein transmembrane domain-like"/>
    <property type="match status" value="1"/>
</dbReference>
<evidence type="ECO:0000256" key="6">
    <source>
        <dbReference type="SAM" id="Phobius"/>
    </source>
</evidence>
<dbReference type="InterPro" id="IPR036837">
    <property type="entry name" value="Cation_efflux_CTD_sf"/>
</dbReference>
<keyword evidence="2" id="KW-0813">Transport</keyword>
<feature type="transmembrane region" description="Helical" evidence="6">
    <location>
        <begin position="75"/>
        <end position="100"/>
    </location>
</feature>
<gene>
    <name evidence="8" type="ORF">L4923_22320</name>
</gene>
<keyword evidence="9" id="KW-1185">Reference proteome</keyword>
<keyword evidence="5 6" id="KW-0472">Membrane</keyword>
<feature type="transmembrane region" description="Helical" evidence="6">
    <location>
        <begin position="112"/>
        <end position="132"/>
    </location>
</feature>
<comment type="caution">
    <text evidence="8">The sequence shown here is derived from an EMBL/GenBank/DDBJ whole genome shotgun (WGS) entry which is preliminary data.</text>
</comment>
<dbReference type="SUPFAM" id="SSF160240">
    <property type="entry name" value="Cation efflux protein cytoplasmic domain-like"/>
    <property type="match status" value="1"/>
</dbReference>
<reference evidence="8 9" key="1">
    <citation type="submission" date="2022-02" db="EMBL/GenBank/DDBJ databases">
        <title>Draft genome sequence of Mezorhizobium retamae strain IRAMC:0171 isolated from Retama raetam nodules.</title>
        <authorList>
            <person name="Bengaied R."/>
            <person name="Sbissi I."/>
            <person name="Huber K."/>
            <person name="Ghodbane F."/>
            <person name="Nouioui I."/>
            <person name="Tarhouni M."/>
            <person name="Gtari M."/>
        </authorList>
    </citation>
    <scope>NUCLEOTIDE SEQUENCE [LARGE SCALE GENOMIC DNA]</scope>
    <source>
        <strain evidence="8 9">IRAMC:0171</strain>
    </source>
</reference>
<evidence type="ECO:0000256" key="3">
    <source>
        <dbReference type="ARBA" id="ARBA00022692"/>
    </source>
</evidence>
<proteinExistence type="predicted"/>
<name>A0ABS9QLS0_9HYPH</name>
<evidence type="ECO:0000313" key="8">
    <source>
        <dbReference type="EMBL" id="MCG7507778.1"/>
    </source>
</evidence>
<sequence>MASQSRKVIYAALAGNLGIALAKFAAAGWTGSSAMLSEGVHSLVDTGNQGLLLYGLKRSEHPPDRAHPLGYGRELYFWAFIVALLIFSLGAGVSIYEGVLHIISPQRIENPLISYAVLGVSMLFEGTSWWIALKEFRKDKEPGSYLKAVLRSKDPTTFTVLFEDSAALVGLLIAFVGISAAQFFDMPELDGVASIGIGLVLAFVAVILARESKGLLIGEAAAPALQRAILSIADRDPAVDHANGVLTVHLAPRQIVANISLEFVDALPASEIELAVERIEAEIKASHPEVTSLFVKPQRAGTYLERSKVVLAS</sequence>
<comment type="subcellular location">
    <subcellularLocation>
        <location evidence="1">Membrane</location>
        <topology evidence="1">Multi-pass membrane protein</topology>
    </subcellularLocation>
</comment>
<feature type="transmembrane region" description="Helical" evidence="6">
    <location>
        <begin position="191"/>
        <end position="209"/>
    </location>
</feature>
<dbReference type="Proteomes" id="UP001201701">
    <property type="component" value="Unassembled WGS sequence"/>
</dbReference>
<dbReference type="InterPro" id="IPR040177">
    <property type="entry name" value="SLC30A9"/>
</dbReference>
<dbReference type="NCBIfam" id="TIGR01297">
    <property type="entry name" value="CDF"/>
    <property type="match status" value="1"/>
</dbReference>
<evidence type="ECO:0000256" key="4">
    <source>
        <dbReference type="ARBA" id="ARBA00022989"/>
    </source>
</evidence>
<dbReference type="InterPro" id="IPR002524">
    <property type="entry name" value="Cation_efflux"/>
</dbReference>
<dbReference type="PANTHER" id="PTHR13414:SF9">
    <property type="entry name" value="PROTON-COUPLED ZINC ANTIPORTER SLC30A9, MITOCHONDRIAL"/>
    <property type="match status" value="1"/>
</dbReference>
<dbReference type="PANTHER" id="PTHR13414">
    <property type="entry name" value="HUEL-CATION TRANSPORTER"/>
    <property type="match status" value="1"/>
</dbReference>
<dbReference type="Pfam" id="PF01545">
    <property type="entry name" value="Cation_efflux"/>
    <property type="match status" value="1"/>
</dbReference>
<feature type="transmembrane region" description="Helical" evidence="6">
    <location>
        <begin position="7"/>
        <end position="29"/>
    </location>
</feature>
<protein>
    <submittedName>
        <fullName evidence="8">Cation diffusion facilitator family transporter</fullName>
    </submittedName>
</protein>